<comment type="caution">
    <text evidence="2">The sequence shown here is derived from an EMBL/GenBank/DDBJ whole genome shotgun (WGS) entry which is preliminary data.</text>
</comment>
<dbReference type="AlphaFoldDB" id="A0A9Q0BK69"/>
<feature type="compositionally biased region" description="Basic residues" evidence="1">
    <location>
        <begin position="37"/>
        <end position="48"/>
    </location>
</feature>
<feature type="non-terminal residue" evidence="2">
    <location>
        <position position="73"/>
    </location>
</feature>
<feature type="compositionally biased region" description="Basic and acidic residues" evidence="1">
    <location>
        <begin position="62"/>
        <end position="73"/>
    </location>
</feature>
<dbReference type="EMBL" id="JAMKOV010000073">
    <property type="protein sequence ID" value="KAI8034444.1"/>
    <property type="molecule type" value="Genomic_DNA"/>
</dbReference>
<proteinExistence type="predicted"/>
<gene>
    <name evidence="2" type="ORF">M5D96_012807</name>
</gene>
<dbReference type="Proteomes" id="UP001059596">
    <property type="component" value="Unassembled WGS sequence"/>
</dbReference>
<keyword evidence="3" id="KW-1185">Reference proteome</keyword>
<reference evidence="2" key="1">
    <citation type="journal article" date="2023" name="Genome Biol. Evol.">
        <title>Long-read-based Genome Assembly of Drosophila gunungcola Reveals Fewer Chemosensory Genes in Flower-breeding Species.</title>
        <authorList>
            <person name="Negi A."/>
            <person name="Liao B.Y."/>
            <person name="Yeh S.D."/>
        </authorList>
    </citation>
    <scope>NUCLEOTIDE SEQUENCE</scope>
    <source>
        <strain evidence="2">Sukarami</strain>
    </source>
</reference>
<protein>
    <submittedName>
        <fullName evidence="2">Uncharacterized protein</fullName>
    </submittedName>
</protein>
<feature type="region of interest" description="Disordered" evidence="1">
    <location>
        <begin position="1"/>
        <end position="73"/>
    </location>
</feature>
<name>A0A9Q0BK69_9MUSC</name>
<evidence type="ECO:0000313" key="2">
    <source>
        <dbReference type="EMBL" id="KAI8034444.1"/>
    </source>
</evidence>
<accession>A0A9Q0BK69</accession>
<evidence type="ECO:0000313" key="3">
    <source>
        <dbReference type="Proteomes" id="UP001059596"/>
    </source>
</evidence>
<organism evidence="2 3">
    <name type="scientific">Drosophila gunungcola</name>
    <name type="common">fruit fly</name>
    <dbReference type="NCBI Taxonomy" id="103775"/>
    <lineage>
        <taxon>Eukaryota</taxon>
        <taxon>Metazoa</taxon>
        <taxon>Ecdysozoa</taxon>
        <taxon>Arthropoda</taxon>
        <taxon>Hexapoda</taxon>
        <taxon>Insecta</taxon>
        <taxon>Pterygota</taxon>
        <taxon>Neoptera</taxon>
        <taxon>Endopterygota</taxon>
        <taxon>Diptera</taxon>
        <taxon>Brachycera</taxon>
        <taxon>Muscomorpha</taxon>
        <taxon>Ephydroidea</taxon>
        <taxon>Drosophilidae</taxon>
        <taxon>Drosophila</taxon>
        <taxon>Sophophora</taxon>
    </lineage>
</organism>
<sequence length="73" mass="9080">MQLKPKSPKMYIDKSAQKKPTVEWQHCREQEEGHWERMKRRRQRKWRQLHAAPASTITQQQQRERQREQKKDA</sequence>
<evidence type="ECO:0000256" key="1">
    <source>
        <dbReference type="SAM" id="MobiDB-lite"/>
    </source>
</evidence>
<feature type="compositionally biased region" description="Basic and acidic residues" evidence="1">
    <location>
        <begin position="25"/>
        <end position="36"/>
    </location>
</feature>